<accession>A0ABR7T336</accession>
<dbReference type="NCBIfam" id="TIGR04181">
    <property type="entry name" value="NHT_00031"/>
    <property type="match status" value="1"/>
</dbReference>
<sequence length="392" mass="43465">MNMSLDIDSVLQKLKEILPGEKEFIGLHEPCFGGNEWAYVKECLDTGWVSSAGKYVEKFESMLAEYTGAQKAVAVVNGTAALHICLKLAGVDCGDEVIIPSLTFVATANAVMYCGAVPHFADVEESTLGLDPSKLADYLKEIAEKRDGICHNRLTGRAIKAVVPMHTFGHPVDLEPLLEVCRQFGLELVEDAAESLGSFYKGRHTGTFGRLSAISFNGNKTITTGGGGIILTNDEELAKKAKHMTTTAKVPHRWAFNHDMVGYNYRMPNLNAALGCAQMEQLPDFLRKKRDLAQKYQALFTGIHGVQVFREPAFAVSNYWLNALIIDEEFVAQRDELLEATNAVGIQTRPVWTLMHRLPMYHQCPRMNLSVSEKLEQRIINVPSSVIMCELK</sequence>
<dbReference type="Gene3D" id="3.90.1150.10">
    <property type="entry name" value="Aspartate Aminotransferase, domain 1"/>
    <property type="match status" value="1"/>
</dbReference>
<dbReference type="InterPro" id="IPR000653">
    <property type="entry name" value="DegT/StrS_aminotransferase"/>
</dbReference>
<dbReference type="InterPro" id="IPR026385">
    <property type="entry name" value="LegC-like"/>
</dbReference>
<organism evidence="2 3">
    <name type="scientific">Heliobacterium chlorum</name>
    <dbReference type="NCBI Taxonomy" id="2698"/>
    <lineage>
        <taxon>Bacteria</taxon>
        <taxon>Bacillati</taxon>
        <taxon>Bacillota</taxon>
        <taxon>Clostridia</taxon>
        <taxon>Eubacteriales</taxon>
        <taxon>Heliobacteriaceae</taxon>
        <taxon>Heliobacterium</taxon>
    </lineage>
</organism>
<dbReference type="RefSeq" id="WP_188039551.1">
    <property type="nucleotide sequence ID" value="NZ_JACVHF010000006.1"/>
</dbReference>
<gene>
    <name evidence="2" type="ORF">H1S01_07900</name>
</gene>
<keyword evidence="1" id="KW-0663">Pyridoxal phosphate</keyword>
<dbReference type="InterPro" id="IPR015421">
    <property type="entry name" value="PyrdxlP-dep_Trfase_major"/>
</dbReference>
<reference evidence="2 3" key="1">
    <citation type="submission" date="2020-07" db="EMBL/GenBank/DDBJ databases">
        <title>Draft whole-genome sequence of Heliobacterium chlorum DSM 3682, type strain.</title>
        <authorList>
            <person name="Kyndt J.A."/>
            <person name="Meyer T.E."/>
            <person name="Imhoff J.F."/>
        </authorList>
    </citation>
    <scope>NUCLEOTIDE SEQUENCE [LARGE SCALE GENOMIC DNA]</scope>
    <source>
        <strain evidence="2 3">DSM 3682</strain>
    </source>
</reference>
<dbReference type="Pfam" id="PF01041">
    <property type="entry name" value="DegT_DnrJ_EryC1"/>
    <property type="match status" value="1"/>
</dbReference>
<protein>
    <submittedName>
        <fullName evidence="2">LegC family aminotransferase</fullName>
    </submittedName>
</protein>
<dbReference type="PIRSF" id="PIRSF000390">
    <property type="entry name" value="PLP_StrS"/>
    <property type="match status" value="1"/>
</dbReference>
<evidence type="ECO:0000313" key="3">
    <source>
        <dbReference type="Proteomes" id="UP000617402"/>
    </source>
</evidence>
<name>A0ABR7T336_HELCL</name>
<dbReference type="Proteomes" id="UP000617402">
    <property type="component" value="Unassembled WGS sequence"/>
</dbReference>
<comment type="similarity">
    <text evidence="1">Belongs to the DegT/DnrJ/EryC1 family.</text>
</comment>
<keyword evidence="3" id="KW-1185">Reference proteome</keyword>
<dbReference type="EMBL" id="JACVHF010000006">
    <property type="protein sequence ID" value="MBC9784433.1"/>
    <property type="molecule type" value="Genomic_DNA"/>
</dbReference>
<evidence type="ECO:0000256" key="1">
    <source>
        <dbReference type="RuleBase" id="RU004508"/>
    </source>
</evidence>
<dbReference type="InterPro" id="IPR015424">
    <property type="entry name" value="PyrdxlP-dep_Trfase"/>
</dbReference>
<dbReference type="CDD" id="cd00616">
    <property type="entry name" value="AHBA_syn"/>
    <property type="match status" value="1"/>
</dbReference>
<dbReference type="SUPFAM" id="SSF53383">
    <property type="entry name" value="PLP-dependent transferases"/>
    <property type="match status" value="1"/>
</dbReference>
<comment type="caution">
    <text evidence="2">The sequence shown here is derived from an EMBL/GenBank/DDBJ whole genome shotgun (WGS) entry which is preliminary data.</text>
</comment>
<keyword evidence="2" id="KW-0808">Transferase</keyword>
<proteinExistence type="inferred from homology"/>
<dbReference type="PANTHER" id="PTHR30244">
    <property type="entry name" value="TRANSAMINASE"/>
    <property type="match status" value="1"/>
</dbReference>
<keyword evidence="2" id="KW-0032">Aminotransferase</keyword>
<dbReference type="Gene3D" id="3.40.640.10">
    <property type="entry name" value="Type I PLP-dependent aspartate aminotransferase-like (Major domain)"/>
    <property type="match status" value="1"/>
</dbReference>
<dbReference type="GO" id="GO:0008483">
    <property type="term" value="F:transaminase activity"/>
    <property type="evidence" value="ECO:0007669"/>
    <property type="project" value="UniProtKB-KW"/>
</dbReference>
<evidence type="ECO:0000313" key="2">
    <source>
        <dbReference type="EMBL" id="MBC9784433.1"/>
    </source>
</evidence>
<dbReference type="PANTHER" id="PTHR30244:SF30">
    <property type="entry name" value="BLR5990 PROTEIN"/>
    <property type="match status" value="1"/>
</dbReference>
<dbReference type="InterPro" id="IPR015422">
    <property type="entry name" value="PyrdxlP-dep_Trfase_small"/>
</dbReference>